<dbReference type="SMART" id="SM00225">
    <property type="entry name" value="BTB"/>
    <property type="match status" value="1"/>
</dbReference>
<dbReference type="GO" id="GO:0016567">
    <property type="term" value="P:protein ubiquitination"/>
    <property type="evidence" value="ECO:0007669"/>
    <property type="project" value="InterPro"/>
</dbReference>
<dbReference type="CDD" id="cd00121">
    <property type="entry name" value="MATH"/>
    <property type="match status" value="1"/>
</dbReference>
<organism evidence="4 5">
    <name type="scientific">Eragrostis curvula</name>
    <name type="common">weeping love grass</name>
    <dbReference type="NCBI Taxonomy" id="38414"/>
    <lineage>
        <taxon>Eukaryota</taxon>
        <taxon>Viridiplantae</taxon>
        <taxon>Streptophyta</taxon>
        <taxon>Embryophyta</taxon>
        <taxon>Tracheophyta</taxon>
        <taxon>Spermatophyta</taxon>
        <taxon>Magnoliopsida</taxon>
        <taxon>Liliopsida</taxon>
        <taxon>Poales</taxon>
        <taxon>Poaceae</taxon>
        <taxon>PACMAD clade</taxon>
        <taxon>Chloridoideae</taxon>
        <taxon>Eragrostideae</taxon>
        <taxon>Eragrostidinae</taxon>
        <taxon>Eragrostis</taxon>
    </lineage>
</organism>
<dbReference type="Proteomes" id="UP000324897">
    <property type="component" value="Chromosome 6"/>
</dbReference>
<dbReference type="EMBL" id="RWGY01000002">
    <property type="protein sequence ID" value="TVU50159.1"/>
    <property type="molecule type" value="Genomic_DNA"/>
</dbReference>
<dbReference type="InterPro" id="IPR011333">
    <property type="entry name" value="SKP1/BTB/POZ_sf"/>
</dbReference>
<dbReference type="Gene3D" id="3.30.710.10">
    <property type="entry name" value="Potassium Channel Kv1.1, Chain A"/>
    <property type="match status" value="1"/>
</dbReference>
<evidence type="ECO:0000313" key="4">
    <source>
        <dbReference type="EMBL" id="TVU50159.1"/>
    </source>
</evidence>
<comment type="pathway">
    <text evidence="1">Protein modification; protein ubiquitination.</text>
</comment>
<dbReference type="Pfam" id="PF00651">
    <property type="entry name" value="BTB"/>
    <property type="match status" value="1"/>
</dbReference>
<evidence type="ECO:0000313" key="5">
    <source>
        <dbReference type="Proteomes" id="UP000324897"/>
    </source>
</evidence>
<protein>
    <recommendedName>
        <fullName evidence="3">BTB domain-containing protein</fullName>
    </recommendedName>
</protein>
<dbReference type="Pfam" id="PF24570">
    <property type="entry name" value="BACK_BPM_SPOP"/>
    <property type="match status" value="1"/>
</dbReference>
<dbReference type="CDD" id="cd18280">
    <property type="entry name" value="BTB_POZ_BPM_plant"/>
    <property type="match status" value="1"/>
</dbReference>
<name>A0A5J9WPS2_9POAL</name>
<dbReference type="AlphaFoldDB" id="A0A5J9WPS2"/>
<comment type="caution">
    <text evidence="4">The sequence shown here is derived from an EMBL/GenBank/DDBJ whole genome shotgun (WGS) entry which is preliminary data.</text>
</comment>
<dbReference type="PROSITE" id="PS50097">
    <property type="entry name" value="BTB"/>
    <property type="match status" value="1"/>
</dbReference>
<dbReference type="SUPFAM" id="SSF49599">
    <property type="entry name" value="TRAF domain-like"/>
    <property type="match status" value="1"/>
</dbReference>
<evidence type="ECO:0000256" key="1">
    <source>
        <dbReference type="ARBA" id="ARBA00004906"/>
    </source>
</evidence>
<dbReference type="InterPro" id="IPR045005">
    <property type="entry name" value="BPM1-6"/>
</dbReference>
<dbReference type="OrthoDB" id="6359816at2759"/>
<evidence type="ECO:0000259" key="3">
    <source>
        <dbReference type="PROSITE" id="PS50097"/>
    </source>
</evidence>
<gene>
    <name evidence="4" type="ORF">EJB05_01519</name>
</gene>
<keyword evidence="5" id="KW-1185">Reference proteome</keyword>
<feature type="non-terminal residue" evidence="4">
    <location>
        <position position="1"/>
    </location>
</feature>
<dbReference type="Gramene" id="TVU50159">
    <property type="protein sequence ID" value="TVU50159"/>
    <property type="gene ID" value="EJB05_01519"/>
</dbReference>
<proteinExistence type="inferred from homology"/>
<dbReference type="FunFam" id="3.30.710.10:FF:000159">
    <property type="entry name" value="Speckle-type POZ protein B"/>
    <property type="match status" value="1"/>
</dbReference>
<dbReference type="InterPro" id="IPR008974">
    <property type="entry name" value="TRAF-like"/>
</dbReference>
<dbReference type="PANTHER" id="PTHR26379">
    <property type="entry name" value="BTB/POZ AND MATH DOMAIN-CONTAINING PROTEIN 1"/>
    <property type="match status" value="1"/>
</dbReference>
<feature type="domain" description="BTB" evidence="3">
    <location>
        <begin position="175"/>
        <end position="242"/>
    </location>
</feature>
<dbReference type="PANTHER" id="PTHR26379:SF180">
    <property type="entry name" value="TRAF TRANSCRIPTION FACTOR"/>
    <property type="match status" value="1"/>
</dbReference>
<dbReference type="Gene3D" id="2.60.210.10">
    <property type="entry name" value="Apoptosis, Tumor Necrosis Factor Receptor Associated Protein 2, Chain A"/>
    <property type="match status" value="1"/>
</dbReference>
<accession>A0A5J9WPS2</accession>
<sequence>MNITCTALIKPSVCLLKIDGCPPYPCSDCGYFDPNKYISSRWEVDGYKWEIRFYPTLTRADGYYDMALELVFLGEARGNEVTANLSCRLVDPSGIRQPSAEEISPSKLFQHPLDSSGKFTIMTRYNADSSGYLSKNGSVSVECTITVFKDPEAIPMPSSDLPKDLGELLQSGDGADVTFIVSGESLTAHKNILAARSPVFKAEFFGQMKEKSSRCIEIKEMEAAVFKAMLRFIYTDMVPELDEKQETATAMAQHLLVAADRYGLDRLKVICARKLARVIEPGTAATTLAVAEQHNCSQLKEKCIEFIVGASPEVLDAILATEGFKSLEASSPSVLTELFKASHAGRIKK</sequence>
<dbReference type="SUPFAM" id="SSF54695">
    <property type="entry name" value="POZ domain"/>
    <property type="match status" value="1"/>
</dbReference>
<evidence type="ECO:0000256" key="2">
    <source>
        <dbReference type="ARBA" id="ARBA00010846"/>
    </source>
</evidence>
<dbReference type="InterPro" id="IPR002083">
    <property type="entry name" value="MATH/TRAF_dom"/>
</dbReference>
<dbReference type="InterPro" id="IPR000210">
    <property type="entry name" value="BTB/POZ_dom"/>
</dbReference>
<dbReference type="Gene3D" id="1.25.40.420">
    <property type="match status" value="1"/>
</dbReference>
<reference evidence="4 5" key="1">
    <citation type="journal article" date="2019" name="Sci. Rep.">
        <title>A high-quality genome of Eragrostis curvula grass provides insights into Poaceae evolution and supports new strategies to enhance forage quality.</title>
        <authorList>
            <person name="Carballo J."/>
            <person name="Santos B.A.C.M."/>
            <person name="Zappacosta D."/>
            <person name="Garbus I."/>
            <person name="Selva J.P."/>
            <person name="Gallo C.A."/>
            <person name="Diaz A."/>
            <person name="Albertini E."/>
            <person name="Caccamo M."/>
            <person name="Echenique V."/>
        </authorList>
    </citation>
    <scope>NUCLEOTIDE SEQUENCE [LARGE SCALE GENOMIC DNA]</scope>
    <source>
        <strain evidence="5">cv. Victoria</strain>
        <tissue evidence="4">Leaf</tissue>
    </source>
</reference>
<dbReference type="InterPro" id="IPR056423">
    <property type="entry name" value="BACK_BPM_SPOP"/>
</dbReference>
<comment type="similarity">
    <text evidence="2">Belongs to the Tdpoz family.</text>
</comment>